<organism evidence="7 8">
    <name type="scientific">Ceratopteris richardii</name>
    <name type="common">Triangle waterfern</name>
    <dbReference type="NCBI Taxonomy" id="49495"/>
    <lineage>
        <taxon>Eukaryota</taxon>
        <taxon>Viridiplantae</taxon>
        <taxon>Streptophyta</taxon>
        <taxon>Embryophyta</taxon>
        <taxon>Tracheophyta</taxon>
        <taxon>Polypodiopsida</taxon>
        <taxon>Polypodiidae</taxon>
        <taxon>Polypodiales</taxon>
        <taxon>Pteridineae</taxon>
        <taxon>Pteridaceae</taxon>
        <taxon>Parkerioideae</taxon>
        <taxon>Ceratopteris</taxon>
    </lineage>
</organism>
<dbReference type="EMBL" id="CM035417">
    <property type="protein sequence ID" value="KAH7423821.1"/>
    <property type="molecule type" value="Genomic_DNA"/>
</dbReference>
<dbReference type="InterPro" id="IPR029063">
    <property type="entry name" value="SAM-dependent_MTases_sf"/>
</dbReference>
<dbReference type="InterPro" id="IPR050390">
    <property type="entry name" value="C5-Methyltransferase"/>
</dbReference>
<dbReference type="PROSITE" id="PS00094">
    <property type="entry name" value="C5_MTASE_1"/>
    <property type="match status" value="1"/>
</dbReference>
<evidence type="ECO:0000256" key="4">
    <source>
        <dbReference type="ARBA" id="ARBA00022691"/>
    </source>
</evidence>
<dbReference type="GO" id="GO:0003886">
    <property type="term" value="F:DNA (cytosine-5-)-methyltransferase activity"/>
    <property type="evidence" value="ECO:0007669"/>
    <property type="project" value="UniProtKB-EC"/>
</dbReference>
<dbReference type="InterPro" id="IPR001525">
    <property type="entry name" value="C5_MeTfrase"/>
</dbReference>
<dbReference type="InterPro" id="IPR018117">
    <property type="entry name" value="C5_DNA_meth_AS"/>
</dbReference>
<dbReference type="SUPFAM" id="SSF53335">
    <property type="entry name" value="S-adenosyl-L-methionine-dependent methyltransferases"/>
    <property type="match status" value="1"/>
</dbReference>
<dbReference type="GO" id="GO:0005634">
    <property type="term" value="C:nucleus"/>
    <property type="evidence" value="ECO:0007669"/>
    <property type="project" value="TreeGrafter"/>
</dbReference>
<dbReference type="Proteomes" id="UP000825935">
    <property type="component" value="Chromosome 12"/>
</dbReference>
<evidence type="ECO:0000313" key="8">
    <source>
        <dbReference type="Proteomes" id="UP000825935"/>
    </source>
</evidence>
<evidence type="ECO:0000256" key="2">
    <source>
        <dbReference type="ARBA" id="ARBA00022603"/>
    </source>
</evidence>
<dbReference type="EMBL" id="CM035417">
    <property type="protein sequence ID" value="KAH7423822.1"/>
    <property type="molecule type" value="Genomic_DNA"/>
</dbReference>
<feature type="domain" description="DUF3444" evidence="6">
    <location>
        <begin position="401"/>
        <end position="524"/>
    </location>
</feature>
<dbReference type="PANTHER" id="PTHR23068:SF25">
    <property type="entry name" value="DNA (CYTOSINE-5)-METHYLTRANSFERASE DRM2"/>
    <property type="match status" value="1"/>
</dbReference>
<keyword evidence="8" id="KW-1185">Reference proteome</keyword>
<dbReference type="Pfam" id="PF11926">
    <property type="entry name" value="DUF3444"/>
    <property type="match status" value="1"/>
</dbReference>
<dbReference type="EMBL" id="CM035417">
    <property type="protein sequence ID" value="KAH7423823.1"/>
    <property type="molecule type" value="Genomic_DNA"/>
</dbReference>
<keyword evidence="2 5" id="KW-0489">Methyltransferase</keyword>
<keyword evidence="4 5" id="KW-0949">S-adenosyl-L-methionine</keyword>
<evidence type="ECO:0000256" key="1">
    <source>
        <dbReference type="ARBA" id="ARBA00011975"/>
    </source>
</evidence>
<comment type="caution">
    <text evidence="7">The sequence shown here is derived from an EMBL/GenBank/DDBJ whole genome shotgun (WGS) entry which is preliminary data.</text>
</comment>
<dbReference type="OMA" id="MEEGDIW"/>
<feature type="active site" evidence="5">
    <location>
        <position position="139"/>
    </location>
</feature>
<proteinExistence type="inferred from homology"/>
<reference evidence="7" key="1">
    <citation type="submission" date="2021-08" db="EMBL/GenBank/DDBJ databases">
        <title>WGS assembly of Ceratopteris richardii.</title>
        <authorList>
            <person name="Marchant D.B."/>
            <person name="Chen G."/>
            <person name="Jenkins J."/>
            <person name="Shu S."/>
            <person name="Leebens-Mack J."/>
            <person name="Grimwood J."/>
            <person name="Schmutz J."/>
            <person name="Soltis P."/>
            <person name="Soltis D."/>
            <person name="Chen Z.-H."/>
        </authorList>
    </citation>
    <scope>NUCLEOTIDE SEQUENCE</scope>
    <source>
        <strain evidence="7">Whitten #5841</strain>
        <tissue evidence="7">Leaf</tissue>
    </source>
</reference>
<dbReference type="PANTHER" id="PTHR23068">
    <property type="entry name" value="DNA CYTOSINE-5- -METHYLTRANSFERASE 3-RELATED"/>
    <property type="match status" value="1"/>
</dbReference>
<dbReference type="OrthoDB" id="641149at2759"/>
<accession>A0A8T2TPW8</accession>
<comment type="similarity">
    <text evidence="5">Belongs to the class I-like SAM-binding methyltransferase superfamily. C5-methyltransferase family.</text>
</comment>
<evidence type="ECO:0000259" key="6">
    <source>
        <dbReference type="Pfam" id="PF11926"/>
    </source>
</evidence>
<dbReference type="InterPro" id="IPR024593">
    <property type="entry name" value="DUF3444"/>
</dbReference>
<keyword evidence="3 5" id="KW-0808">Transferase</keyword>
<dbReference type="EC" id="2.1.1.37" evidence="1"/>
<dbReference type="AlphaFoldDB" id="A0A8T2TPW8"/>
<dbReference type="PROSITE" id="PS51679">
    <property type="entry name" value="SAM_MT_C5"/>
    <property type="match status" value="1"/>
</dbReference>
<evidence type="ECO:0000256" key="3">
    <source>
        <dbReference type="ARBA" id="ARBA00022679"/>
    </source>
</evidence>
<evidence type="ECO:0000313" key="7">
    <source>
        <dbReference type="EMBL" id="KAH7423823.1"/>
    </source>
</evidence>
<sequence length="649" mass="73959">MEVILKKIADIEYQLSTLKDLIKDKALLSATASIPKGKKTCGQKSSGYEDWIEVLKRERGAWTSKPLVVLSLFDGIGGIWVALKLLGIPYIGYSAEVNPFAIKVLESRHPNVQHLGDVRGIHRGNISEEIDLVVGGFPCQDLSCLGKKAGLHGDRSKLFFEFLRILKVFKPKWFLAENVASMHWIDREEISKHIGVLPIEIDSQELSATKRKRYYWTNIPHPERIPNVMKHDSTRLQHVLENATALEEKLGCIVGQNPLGSHVTLQQVLKTDGKSVRSVNVKEVEKALGFPAGYTDVRFMGNEEQKPEPKQEVQQELNQEALRYGGRLRTRNEEIQSSNAIAKDGDQISELTRKGQTKVRWQLLGNSFSVRVIAYLLSPLLDLATRLTPSSIVLSKNIAEEKCSVMDVGEVWALYNMQQLPNWYAIIEKRSGDRFSPVQKGDKRLPLLIEVKFLELSTQYSSGEIDKWNPQRGAGSYHLGRTTDRQECWLSFSHRVTGFVKTRAGYFIYPVKGQVWALYQREERSSPWFVLVIESSIDHSKIESARPGQEGFKARCKILQLTVQADVFRVMEKEVLYEDILQFSFMVPYCYKNEGGLLKLEFSYKGRKLLSGKKRRHRGEEMEGFEDDIYEEEGDFIEEVNATDLLVCN</sequence>
<dbReference type="GO" id="GO:0032259">
    <property type="term" value="P:methylation"/>
    <property type="evidence" value="ECO:0007669"/>
    <property type="project" value="UniProtKB-KW"/>
</dbReference>
<gene>
    <name evidence="7" type="ORF">KP509_12G075700</name>
</gene>
<dbReference type="Pfam" id="PF00145">
    <property type="entry name" value="DNA_methylase"/>
    <property type="match status" value="1"/>
</dbReference>
<dbReference type="Gene3D" id="3.40.50.150">
    <property type="entry name" value="Vaccinia Virus protein VP39"/>
    <property type="match status" value="1"/>
</dbReference>
<protein>
    <recommendedName>
        <fullName evidence="1">DNA (cytosine-5-)-methyltransferase</fullName>
        <ecNumber evidence="1">2.1.1.37</ecNumber>
    </recommendedName>
</protein>
<name>A0A8T2TPW8_CERRI</name>
<evidence type="ECO:0000256" key="5">
    <source>
        <dbReference type="PROSITE-ProRule" id="PRU01016"/>
    </source>
</evidence>